<gene>
    <name evidence="3" type="ORF">RHODGE_RHODGE_02617</name>
</gene>
<feature type="transmembrane region" description="Helical" evidence="2">
    <location>
        <begin position="91"/>
        <end position="110"/>
    </location>
</feature>
<comment type="caution">
    <text evidence="3">The sequence shown here is derived from an EMBL/GenBank/DDBJ whole genome shotgun (WGS) entry which is preliminary data.</text>
</comment>
<feature type="region of interest" description="Disordered" evidence="1">
    <location>
        <begin position="151"/>
        <end position="172"/>
    </location>
</feature>
<keyword evidence="2" id="KW-0812">Transmembrane</keyword>
<dbReference type="EMBL" id="UWOC01000148">
    <property type="protein sequence ID" value="VCU08859.1"/>
    <property type="molecule type" value="Genomic_DNA"/>
</dbReference>
<evidence type="ECO:0000313" key="3">
    <source>
        <dbReference type="EMBL" id="VCU08859.1"/>
    </source>
</evidence>
<keyword evidence="2" id="KW-0472">Membrane</keyword>
<feature type="transmembrane region" description="Helical" evidence="2">
    <location>
        <begin position="125"/>
        <end position="148"/>
    </location>
</feature>
<dbReference type="OrthoDB" id="7906671at2"/>
<dbReference type="RefSeq" id="WP_129609339.1">
    <property type="nucleotide sequence ID" value="NZ_UWOC01000148.1"/>
</dbReference>
<feature type="transmembrane region" description="Helical" evidence="2">
    <location>
        <begin position="7"/>
        <end position="31"/>
    </location>
</feature>
<sequence length="172" mass="17774">MDSVGRLLLRFLLVPLGALLAILVAVAVVAMANWRAVTALAAADVERQGDYVLALVAAGPELMLLLSAVATLTLTVAAVGVLIAEAFALRSWIFHAANGGLAAWIGWSLAGRTDDGLRAITDPTALVAAGLAGGLAYWLVAGSTSGFFRPWRERPARPPSGEIAGVDRPPPP</sequence>
<evidence type="ECO:0000256" key="2">
    <source>
        <dbReference type="SAM" id="Phobius"/>
    </source>
</evidence>
<evidence type="ECO:0000313" key="4">
    <source>
        <dbReference type="Proteomes" id="UP000289200"/>
    </source>
</evidence>
<dbReference type="AlphaFoldDB" id="A0A447CUK3"/>
<protein>
    <submittedName>
        <fullName evidence="3">Uncharacterized protein</fullName>
    </submittedName>
</protein>
<evidence type="ECO:0000256" key="1">
    <source>
        <dbReference type="SAM" id="MobiDB-lite"/>
    </source>
</evidence>
<name>A0A447CUK3_9BRAD</name>
<reference evidence="4" key="1">
    <citation type="submission" date="2018-10" db="EMBL/GenBank/DDBJ databases">
        <authorList>
            <person name="Peiro R."/>
            <person name="Begona"/>
            <person name="Cbmso G."/>
            <person name="Lopez M."/>
            <person name="Gonzalez S."/>
            <person name="Sacristan E."/>
            <person name="Castillo E."/>
        </authorList>
    </citation>
    <scope>NUCLEOTIDE SEQUENCE [LARGE SCALE GENOMIC DNA]</scope>
</reference>
<keyword evidence="2" id="KW-1133">Transmembrane helix</keyword>
<feature type="transmembrane region" description="Helical" evidence="2">
    <location>
        <begin position="51"/>
        <end position="84"/>
    </location>
</feature>
<dbReference type="Proteomes" id="UP000289200">
    <property type="component" value="Unassembled WGS sequence"/>
</dbReference>
<organism evidence="3 4">
    <name type="scientific">Rhodoplanes serenus</name>
    <dbReference type="NCBI Taxonomy" id="200615"/>
    <lineage>
        <taxon>Bacteria</taxon>
        <taxon>Pseudomonadati</taxon>
        <taxon>Pseudomonadota</taxon>
        <taxon>Alphaproteobacteria</taxon>
        <taxon>Hyphomicrobiales</taxon>
        <taxon>Nitrobacteraceae</taxon>
        <taxon>Rhodoplanes</taxon>
    </lineage>
</organism>
<accession>A0A447CUK3</accession>
<proteinExistence type="predicted"/>
<keyword evidence="4" id="KW-1185">Reference proteome</keyword>